<dbReference type="PRINTS" id="PR00070">
    <property type="entry name" value="DHFR"/>
</dbReference>
<comment type="function">
    <text evidence="7 8">Key enzyme in folate metabolism. Catalyzes an essential reaction for de novo glycine and purine synthesis, and for DNA precursor synthesis.</text>
</comment>
<dbReference type="GO" id="GO:0005829">
    <property type="term" value="C:cytosol"/>
    <property type="evidence" value="ECO:0007669"/>
    <property type="project" value="TreeGrafter"/>
</dbReference>
<gene>
    <name evidence="11" type="ORF">PDUR_15595</name>
</gene>
<proteinExistence type="inferred from homology"/>
<dbReference type="Pfam" id="PF00186">
    <property type="entry name" value="DHFR_1"/>
    <property type="match status" value="1"/>
</dbReference>
<sequence length="163" mass="18534">MSISLIWAMAEDGVIGKDGGMPWRLPRDFAFFKAETMGKTMLMGRKTWDSLGGKALPGRKSVILTRDETFTPEGAEAVNSLEEALELGRGQDELMVIGGAEVYRMTLPFADKLIVTRIEESFEGDTFFPETDWSKWREVSSTQGIRDEKNPYDYRFVVYERTE</sequence>
<reference evidence="11 12" key="1">
    <citation type="submission" date="2014-08" db="EMBL/GenBank/DDBJ databases">
        <title>Comparative genomics of the Paenibacillus odorifer group.</title>
        <authorList>
            <person name="den Bakker H.C."/>
            <person name="Tsai Y.-C."/>
            <person name="Martin N."/>
            <person name="Korlach J."/>
            <person name="Wiedmann M."/>
        </authorList>
    </citation>
    <scope>NUCLEOTIDE SEQUENCE [LARGE SCALE GENOMIC DNA]</scope>
    <source>
        <strain evidence="11 12">DSM 1735</strain>
    </source>
</reference>
<evidence type="ECO:0000313" key="12">
    <source>
        <dbReference type="Proteomes" id="UP000029409"/>
    </source>
</evidence>
<dbReference type="GO" id="GO:0046655">
    <property type="term" value="P:folic acid metabolic process"/>
    <property type="evidence" value="ECO:0007669"/>
    <property type="project" value="TreeGrafter"/>
</dbReference>
<name>A0A089IW19_PAEDU</name>
<comment type="similarity">
    <text evidence="2 8 9">Belongs to the dihydrofolate reductase family.</text>
</comment>
<evidence type="ECO:0000259" key="10">
    <source>
        <dbReference type="PROSITE" id="PS51330"/>
    </source>
</evidence>
<dbReference type="GO" id="GO:0046654">
    <property type="term" value="P:tetrahydrofolate biosynthetic process"/>
    <property type="evidence" value="ECO:0007669"/>
    <property type="project" value="UniProtKB-UniPathway"/>
</dbReference>
<evidence type="ECO:0000256" key="3">
    <source>
        <dbReference type="ARBA" id="ARBA00012856"/>
    </source>
</evidence>
<evidence type="ECO:0000256" key="9">
    <source>
        <dbReference type="RuleBase" id="RU004474"/>
    </source>
</evidence>
<dbReference type="EC" id="1.5.1.3" evidence="3 8"/>
<dbReference type="RefSeq" id="WP_042206968.1">
    <property type="nucleotide sequence ID" value="NZ_CP009288.1"/>
</dbReference>
<evidence type="ECO:0000256" key="8">
    <source>
        <dbReference type="PIRNR" id="PIRNR000194"/>
    </source>
</evidence>
<dbReference type="STRING" id="44251.PDUR_15595"/>
<evidence type="ECO:0000256" key="1">
    <source>
        <dbReference type="ARBA" id="ARBA00004903"/>
    </source>
</evidence>
<accession>A0A089IW19</accession>
<dbReference type="PROSITE" id="PS00075">
    <property type="entry name" value="DHFR_1"/>
    <property type="match status" value="1"/>
</dbReference>
<dbReference type="FunFam" id="3.40.430.10:FF:000001">
    <property type="entry name" value="Dihydrofolate reductase"/>
    <property type="match status" value="1"/>
</dbReference>
<dbReference type="GO" id="GO:0004146">
    <property type="term" value="F:dihydrofolate reductase activity"/>
    <property type="evidence" value="ECO:0007669"/>
    <property type="project" value="UniProtKB-EC"/>
</dbReference>
<dbReference type="InterPro" id="IPR001796">
    <property type="entry name" value="DHFR_dom"/>
</dbReference>
<dbReference type="Gene3D" id="3.40.430.10">
    <property type="entry name" value="Dihydrofolate Reductase, subunit A"/>
    <property type="match status" value="1"/>
</dbReference>
<dbReference type="GO" id="GO:0046452">
    <property type="term" value="P:dihydrofolate metabolic process"/>
    <property type="evidence" value="ECO:0007669"/>
    <property type="project" value="TreeGrafter"/>
</dbReference>
<dbReference type="eggNOG" id="COG0262">
    <property type="taxonomic scope" value="Bacteria"/>
</dbReference>
<feature type="domain" description="DHFR" evidence="10">
    <location>
        <begin position="2"/>
        <end position="161"/>
    </location>
</feature>
<keyword evidence="12" id="KW-1185">Reference proteome</keyword>
<dbReference type="GO" id="GO:0070401">
    <property type="term" value="F:NADP+ binding"/>
    <property type="evidence" value="ECO:0007669"/>
    <property type="project" value="UniProtKB-ARBA"/>
</dbReference>
<evidence type="ECO:0000256" key="2">
    <source>
        <dbReference type="ARBA" id="ARBA00009539"/>
    </source>
</evidence>
<dbReference type="InterPro" id="IPR017925">
    <property type="entry name" value="DHFR_CS"/>
</dbReference>
<evidence type="ECO:0000313" key="11">
    <source>
        <dbReference type="EMBL" id="AIQ13174.1"/>
    </source>
</evidence>
<dbReference type="GO" id="GO:0006730">
    <property type="term" value="P:one-carbon metabolic process"/>
    <property type="evidence" value="ECO:0007669"/>
    <property type="project" value="UniProtKB-KW"/>
</dbReference>
<dbReference type="InterPro" id="IPR012259">
    <property type="entry name" value="DHFR"/>
</dbReference>
<evidence type="ECO:0000256" key="7">
    <source>
        <dbReference type="ARBA" id="ARBA00025067"/>
    </source>
</evidence>
<comment type="pathway">
    <text evidence="1 8">Cofactor biosynthesis; tetrahydrofolate biosynthesis; 5,6,7,8-tetrahydrofolate from 7,8-dihydrofolate: step 1/1.</text>
</comment>
<dbReference type="PIRSF" id="PIRSF000194">
    <property type="entry name" value="DHFR"/>
    <property type="match status" value="1"/>
</dbReference>
<dbReference type="PANTHER" id="PTHR48069">
    <property type="entry name" value="DIHYDROFOLATE REDUCTASE"/>
    <property type="match status" value="1"/>
</dbReference>
<evidence type="ECO:0000256" key="4">
    <source>
        <dbReference type="ARBA" id="ARBA00022563"/>
    </source>
</evidence>
<dbReference type="KEGG" id="pdu:PDUR_15595"/>
<keyword evidence="6 8" id="KW-0560">Oxidoreductase</keyword>
<organism evidence="11 12">
    <name type="scientific">Paenibacillus durus</name>
    <name type="common">Paenibacillus azotofixans</name>
    <dbReference type="NCBI Taxonomy" id="44251"/>
    <lineage>
        <taxon>Bacteria</taxon>
        <taxon>Bacillati</taxon>
        <taxon>Bacillota</taxon>
        <taxon>Bacilli</taxon>
        <taxon>Bacillales</taxon>
        <taxon>Paenibacillaceae</taxon>
        <taxon>Paenibacillus</taxon>
    </lineage>
</organism>
<comment type="catalytic activity">
    <reaction evidence="8">
        <text>(6S)-5,6,7,8-tetrahydrofolate + NADP(+) = 7,8-dihydrofolate + NADPH + H(+)</text>
        <dbReference type="Rhea" id="RHEA:15009"/>
        <dbReference type="ChEBI" id="CHEBI:15378"/>
        <dbReference type="ChEBI" id="CHEBI:57451"/>
        <dbReference type="ChEBI" id="CHEBI:57453"/>
        <dbReference type="ChEBI" id="CHEBI:57783"/>
        <dbReference type="ChEBI" id="CHEBI:58349"/>
        <dbReference type="EC" id="1.5.1.3"/>
    </reaction>
</comment>
<dbReference type="AlphaFoldDB" id="A0A089IW19"/>
<dbReference type="EMBL" id="CP009288">
    <property type="protein sequence ID" value="AIQ13174.1"/>
    <property type="molecule type" value="Genomic_DNA"/>
</dbReference>
<dbReference type="Proteomes" id="UP000029409">
    <property type="component" value="Chromosome"/>
</dbReference>
<dbReference type="InterPro" id="IPR024072">
    <property type="entry name" value="DHFR-like_dom_sf"/>
</dbReference>
<evidence type="ECO:0000256" key="6">
    <source>
        <dbReference type="ARBA" id="ARBA00023002"/>
    </source>
</evidence>
<dbReference type="CDD" id="cd00209">
    <property type="entry name" value="DHFR"/>
    <property type="match status" value="1"/>
</dbReference>
<dbReference type="PROSITE" id="PS51330">
    <property type="entry name" value="DHFR_2"/>
    <property type="match status" value="1"/>
</dbReference>
<keyword evidence="4 8" id="KW-0554">One-carbon metabolism</keyword>
<keyword evidence="5 8" id="KW-0521">NADP</keyword>
<evidence type="ECO:0000256" key="5">
    <source>
        <dbReference type="ARBA" id="ARBA00022857"/>
    </source>
</evidence>
<dbReference type="UniPathway" id="UPA00077">
    <property type="reaction ID" value="UER00158"/>
</dbReference>
<dbReference type="SUPFAM" id="SSF53597">
    <property type="entry name" value="Dihydrofolate reductase-like"/>
    <property type="match status" value="1"/>
</dbReference>
<protein>
    <recommendedName>
        <fullName evidence="3 8">Dihydrofolate reductase</fullName>
        <ecNumber evidence="3 8">1.5.1.3</ecNumber>
    </recommendedName>
</protein>
<dbReference type="PANTHER" id="PTHR48069:SF3">
    <property type="entry name" value="DIHYDROFOLATE REDUCTASE"/>
    <property type="match status" value="1"/>
</dbReference>
<dbReference type="OrthoDB" id="9804315at2"/>